<dbReference type="InterPro" id="IPR016032">
    <property type="entry name" value="Sig_transdc_resp-reg_C-effctor"/>
</dbReference>
<proteinExistence type="predicted"/>
<dbReference type="SUPFAM" id="SSF46894">
    <property type="entry name" value="C-terminal effector domain of the bipartite response regulators"/>
    <property type="match status" value="1"/>
</dbReference>
<dbReference type="Proteomes" id="UP000198931">
    <property type="component" value="Unassembled WGS sequence"/>
</dbReference>
<evidence type="ECO:0000313" key="3">
    <source>
        <dbReference type="EMBL" id="SFI16539.1"/>
    </source>
</evidence>
<evidence type="ECO:0000256" key="1">
    <source>
        <dbReference type="PROSITE-ProRule" id="PRU00339"/>
    </source>
</evidence>
<reference evidence="3 4" key="1">
    <citation type="submission" date="2016-10" db="EMBL/GenBank/DDBJ databases">
        <authorList>
            <person name="de Groot N.N."/>
        </authorList>
    </citation>
    <scope>NUCLEOTIDE SEQUENCE [LARGE SCALE GENOMIC DNA]</scope>
    <source>
        <strain evidence="3 4">DSM 26000</strain>
    </source>
</reference>
<dbReference type="RefSeq" id="WP_143093369.1">
    <property type="nucleotide sequence ID" value="NZ_FOQT01000002.1"/>
</dbReference>
<evidence type="ECO:0000313" key="4">
    <source>
        <dbReference type="Proteomes" id="UP000198931"/>
    </source>
</evidence>
<dbReference type="OrthoDB" id="1413523at2"/>
<dbReference type="AlphaFoldDB" id="A0A1I3FZA9"/>
<keyword evidence="2" id="KW-0472">Membrane</keyword>
<dbReference type="SMART" id="SM00028">
    <property type="entry name" value="TPR"/>
    <property type="match status" value="2"/>
</dbReference>
<feature type="transmembrane region" description="Helical" evidence="2">
    <location>
        <begin position="389"/>
        <end position="411"/>
    </location>
</feature>
<keyword evidence="2" id="KW-0812">Transmembrane</keyword>
<evidence type="ECO:0000256" key="2">
    <source>
        <dbReference type="SAM" id="Phobius"/>
    </source>
</evidence>
<dbReference type="PROSITE" id="PS50005">
    <property type="entry name" value="TPR"/>
    <property type="match status" value="1"/>
</dbReference>
<keyword evidence="1" id="KW-0802">TPR repeat</keyword>
<keyword evidence="4" id="KW-1185">Reference proteome</keyword>
<protein>
    <submittedName>
        <fullName evidence="3">Uncharacterized protein</fullName>
    </submittedName>
</protein>
<gene>
    <name evidence="3" type="ORF">SAMN05443292_1731</name>
</gene>
<keyword evidence="2" id="KW-1133">Transmembrane helix</keyword>
<dbReference type="Gene3D" id="1.25.40.10">
    <property type="entry name" value="Tetratricopeptide repeat domain"/>
    <property type="match status" value="1"/>
</dbReference>
<name>A0A1I3FZA9_9FLAO</name>
<sequence length="580" mass="68153">MDNRNMWRNGTFILFFLFIHYSFCKNNLRKIHFGAPTVSVDSTSAIKYSKVENDNLKKFLKNYKDNHSELNKYAEVIAKNIFKAQNNAEKLDKINPESSALFLKAIKLSKETNDESFEIWTNLNYGKYLYCFSKYKDCYPYFMFCIKKINEDNEKNLIDPLDTFEKISFFLITSNENDLAISFLKKAEKIAERESKEMAKIQDNLGLAFLNKNNLIAAKSYFEKALQISEKFQDDIRKAKVLGNLAEIDFRNNDLENAVNKLQKDIYISKNLKSDKNTMFALIKLCKFYLKQNKVNEAEDAIIKAEFYAKSKPYFKNSLYEINEFMLQIARRQGNSEKELKARRTLEILQDSLKTLDGLDVIKAVGWQIGQKNLENKVEFEKNKYQQQFYLKIIAYLFAGIFLTALVILIITSRKKRKNQKITYERSLLALQMEKLISENKLNSKTKSLVSYRNYLLEKTGQIQELEAEVQKTRGLGNKKEDHKTKLDDLLKSHLLTAENWNNFKAAFENEKPVYSKYLETNFPNLTEANLRVIYLTQLELNNAEIARILGVTLYAVKKAKQRLRLKYEDQYEKFFEFYK</sequence>
<accession>A0A1I3FZA9</accession>
<dbReference type="EMBL" id="FOQT01000002">
    <property type="protein sequence ID" value="SFI16539.1"/>
    <property type="molecule type" value="Genomic_DNA"/>
</dbReference>
<organism evidence="3 4">
    <name type="scientific">Halpernia frigidisoli</name>
    <dbReference type="NCBI Taxonomy" id="1125876"/>
    <lineage>
        <taxon>Bacteria</taxon>
        <taxon>Pseudomonadati</taxon>
        <taxon>Bacteroidota</taxon>
        <taxon>Flavobacteriia</taxon>
        <taxon>Flavobacteriales</taxon>
        <taxon>Weeksellaceae</taxon>
        <taxon>Chryseobacterium group</taxon>
        <taxon>Halpernia</taxon>
    </lineage>
</organism>
<feature type="repeat" description="TPR" evidence="1">
    <location>
        <begin position="199"/>
        <end position="232"/>
    </location>
</feature>
<dbReference type="GO" id="GO:0003677">
    <property type="term" value="F:DNA binding"/>
    <property type="evidence" value="ECO:0007669"/>
    <property type="project" value="InterPro"/>
</dbReference>
<dbReference type="GO" id="GO:0006355">
    <property type="term" value="P:regulation of DNA-templated transcription"/>
    <property type="evidence" value="ECO:0007669"/>
    <property type="project" value="InterPro"/>
</dbReference>
<dbReference type="STRING" id="1125876.SAMN05443292_1731"/>
<dbReference type="InterPro" id="IPR019734">
    <property type="entry name" value="TPR_rpt"/>
</dbReference>
<dbReference type="InterPro" id="IPR011990">
    <property type="entry name" value="TPR-like_helical_dom_sf"/>
</dbReference>
<dbReference type="SUPFAM" id="SSF48452">
    <property type="entry name" value="TPR-like"/>
    <property type="match status" value="1"/>
</dbReference>